<evidence type="ECO:0000259" key="4">
    <source>
        <dbReference type="Pfam" id="PF00370"/>
    </source>
</evidence>
<dbReference type="GO" id="GO:0005975">
    <property type="term" value="P:carbohydrate metabolic process"/>
    <property type="evidence" value="ECO:0007669"/>
    <property type="project" value="InterPro"/>
</dbReference>
<name>A0A9D9E0M4_9SPIO</name>
<dbReference type="Gene3D" id="3.30.420.40">
    <property type="match status" value="2"/>
</dbReference>
<reference evidence="6" key="1">
    <citation type="submission" date="2020-10" db="EMBL/GenBank/DDBJ databases">
        <authorList>
            <person name="Gilroy R."/>
        </authorList>
    </citation>
    <scope>NUCLEOTIDE SEQUENCE</scope>
    <source>
        <strain evidence="6">7293</strain>
    </source>
</reference>
<comment type="similarity">
    <text evidence="1">Belongs to the FGGY kinase family.</text>
</comment>
<evidence type="ECO:0000256" key="1">
    <source>
        <dbReference type="ARBA" id="ARBA00009156"/>
    </source>
</evidence>
<dbReference type="Pfam" id="PF02782">
    <property type="entry name" value="FGGY_C"/>
    <property type="match status" value="1"/>
</dbReference>
<feature type="domain" description="Carbohydrate kinase FGGY N-terminal" evidence="4">
    <location>
        <begin position="20"/>
        <end position="260"/>
    </location>
</feature>
<dbReference type="InterPro" id="IPR050406">
    <property type="entry name" value="FGGY_Carb_Kinase"/>
</dbReference>
<evidence type="ECO:0000313" key="6">
    <source>
        <dbReference type="EMBL" id="MBO8436968.1"/>
    </source>
</evidence>
<dbReference type="AlphaFoldDB" id="A0A9D9E0M4"/>
<dbReference type="EMBL" id="JADIMT010000094">
    <property type="protein sequence ID" value="MBO8436968.1"/>
    <property type="molecule type" value="Genomic_DNA"/>
</dbReference>
<keyword evidence="3" id="KW-0418">Kinase</keyword>
<dbReference type="SUPFAM" id="SSF53067">
    <property type="entry name" value="Actin-like ATPase domain"/>
    <property type="match status" value="2"/>
</dbReference>
<dbReference type="InterPro" id="IPR018484">
    <property type="entry name" value="FGGY_N"/>
</dbReference>
<proteinExistence type="inferred from homology"/>
<accession>A0A9D9E0M4</accession>
<dbReference type="Pfam" id="PF00370">
    <property type="entry name" value="FGGY_N"/>
    <property type="match status" value="1"/>
</dbReference>
<evidence type="ECO:0000256" key="2">
    <source>
        <dbReference type="ARBA" id="ARBA00022679"/>
    </source>
</evidence>
<dbReference type="PANTHER" id="PTHR43095">
    <property type="entry name" value="SUGAR KINASE"/>
    <property type="match status" value="1"/>
</dbReference>
<protein>
    <submittedName>
        <fullName evidence="6">ATPase</fullName>
    </submittedName>
</protein>
<organism evidence="6 7">
    <name type="scientific">Candidatus Ornithospirochaeta stercoripullorum</name>
    <dbReference type="NCBI Taxonomy" id="2840899"/>
    <lineage>
        <taxon>Bacteria</taxon>
        <taxon>Pseudomonadati</taxon>
        <taxon>Spirochaetota</taxon>
        <taxon>Spirochaetia</taxon>
        <taxon>Spirochaetales</taxon>
        <taxon>Spirochaetaceae</taxon>
        <taxon>Spirochaetaceae incertae sedis</taxon>
        <taxon>Candidatus Ornithospirochaeta</taxon>
    </lineage>
</organism>
<evidence type="ECO:0000313" key="7">
    <source>
        <dbReference type="Proteomes" id="UP000823615"/>
    </source>
</evidence>
<reference evidence="6" key="2">
    <citation type="journal article" date="2021" name="PeerJ">
        <title>Extensive microbial diversity within the chicken gut microbiome revealed by metagenomics and culture.</title>
        <authorList>
            <person name="Gilroy R."/>
            <person name="Ravi A."/>
            <person name="Getino M."/>
            <person name="Pursley I."/>
            <person name="Horton D.L."/>
            <person name="Alikhan N.F."/>
            <person name="Baker D."/>
            <person name="Gharbi K."/>
            <person name="Hall N."/>
            <person name="Watson M."/>
            <person name="Adriaenssens E.M."/>
            <person name="Foster-Nyarko E."/>
            <person name="Jarju S."/>
            <person name="Secka A."/>
            <person name="Antonio M."/>
            <person name="Oren A."/>
            <person name="Chaudhuri R.R."/>
            <person name="La Ragione R."/>
            <person name="Hildebrand F."/>
            <person name="Pallen M.J."/>
        </authorList>
    </citation>
    <scope>NUCLEOTIDE SEQUENCE</scope>
    <source>
        <strain evidence="6">7293</strain>
    </source>
</reference>
<sequence length="527" mass="57267">MLKEVSRLKEADCIKNGNAVLGIEFGSTRIKAVLIDENYKPIASGAYDWENRFENGVWIYRHDDILAGLKSVYSDLRKDVQEKYGCSIKRLKAAGISAMMHGCIECDEGYAFLAPFRTWRNTITASESAELTELFDYPIPQRWTISHVLKDIKEGKEYLKNVRHIFTLASYVHFLLTGEKAIGIGDASGMFPIDFEAKDFSKKAAVIFKDKYGLDILPLFPSVHVAGEICGRLTEDGVKLLDESGELEAGVPFCAPEGDAETGMAATNTVKPLTGNVSAGTSAFATIILEKPLSKAYSAIDIVSTPDGYPGAMAHSNNCTGDYDSWIGLFAGVLKLMGADVSKGKLYDTLLRSIFDAEKDAGGVTSYNFISGEHIVGLEKGIPMVLRDGDRPLTISNFMRSLLYSSLSSMRIGLDILSEKEGVKAELLIGHGGFFKTSDVGLKILSTVTGVKSAVMETAGEGGAWGAALLAAYIGSEATLPEYLAAVFKDARMETAIPEKADTEGYEKYLARYKNGLAVERKALEVF</sequence>
<dbReference type="PANTHER" id="PTHR43095:SF5">
    <property type="entry name" value="XYLULOSE KINASE"/>
    <property type="match status" value="1"/>
</dbReference>
<gene>
    <name evidence="6" type="ORF">IAA97_08325</name>
</gene>
<comment type="caution">
    <text evidence="6">The sequence shown here is derived from an EMBL/GenBank/DDBJ whole genome shotgun (WGS) entry which is preliminary data.</text>
</comment>
<evidence type="ECO:0000259" key="5">
    <source>
        <dbReference type="Pfam" id="PF02782"/>
    </source>
</evidence>
<feature type="domain" description="Carbohydrate kinase FGGY C-terminal" evidence="5">
    <location>
        <begin position="276"/>
        <end position="473"/>
    </location>
</feature>
<dbReference type="Proteomes" id="UP000823615">
    <property type="component" value="Unassembled WGS sequence"/>
</dbReference>
<keyword evidence="2" id="KW-0808">Transferase</keyword>
<dbReference type="GO" id="GO:0016301">
    <property type="term" value="F:kinase activity"/>
    <property type="evidence" value="ECO:0007669"/>
    <property type="project" value="UniProtKB-KW"/>
</dbReference>
<dbReference type="InterPro" id="IPR043129">
    <property type="entry name" value="ATPase_NBD"/>
</dbReference>
<dbReference type="InterPro" id="IPR018485">
    <property type="entry name" value="FGGY_C"/>
</dbReference>
<evidence type="ECO:0000256" key="3">
    <source>
        <dbReference type="ARBA" id="ARBA00022777"/>
    </source>
</evidence>